<proteinExistence type="predicted"/>
<dbReference type="Gene3D" id="1.10.287.1060">
    <property type="entry name" value="ESAT-6-like"/>
    <property type="match status" value="1"/>
</dbReference>
<organism evidence="1 2">
    <name type="scientific">Mycobacterium talmoniae</name>
    <dbReference type="NCBI Taxonomy" id="1858794"/>
    <lineage>
        <taxon>Bacteria</taxon>
        <taxon>Bacillati</taxon>
        <taxon>Actinomycetota</taxon>
        <taxon>Actinomycetes</taxon>
        <taxon>Mycobacteriales</taxon>
        <taxon>Mycobacteriaceae</taxon>
        <taxon>Mycobacterium</taxon>
    </lineage>
</organism>
<sequence>MHTDEPGMAQAASSFEGTAAALKGHLNMIRGIAEGLVPVFRGQTGTAFQASVARYEQAQGPLIAELDGISQNIRESGLSYGSTDSDGAALMQTSIQNL</sequence>
<dbReference type="Proteomes" id="UP000179734">
    <property type="component" value="Unassembled WGS sequence"/>
</dbReference>
<dbReference type="EMBL" id="MLQM01000073">
    <property type="protein sequence ID" value="OHV03532.1"/>
    <property type="molecule type" value="Genomic_DNA"/>
</dbReference>
<evidence type="ECO:0000313" key="1">
    <source>
        <dbReference type="EMBL" id="OHV03532.1"/>
    </source>
</evidence>
<evidence type="ECO:0008006" key="3">
    <source>
        <dbReference type="Google" id="ProtNLM"/>
    </source>
</evidence>
<protein>
    <recommendedName>
        <fullName evidence="3">ESAT-6-like protein EsxB</fullName>
    </recommendedName>
</protein>
<keyword evidence="2" id="KW-1185">Reference proteome</keyword>
<dbReference type="Pfam" id="PF06013">
    <property type="entry name" value="WXG100"/>
    <property type="match status" value="1"/>
</dbReference>
<dbReference type="InterPro" id="IPR036689">
    <property type="entry name" value="ESAT-6-like_sf"/>
</dbReference>
<dbReference type="InterPro" id="IPR010310">
    <property type="entry name" value="T7SS_ESAT-6-like"/>
</dbReference>
<evidence type="ECO:0000313" key="2">
    <source>
        <dbReference type="Proteomes" id="UP000179734"/>
    </source>
</evidence>
<reference evidence="1 2" key="1">
    <citation type="submission" date="2016-10" db="EMBL/GenBank/DDBJ databases">
        <title>Genome sequence of Mycobacterium talmonii.</title>
        <authorList>
            <person name="Greninger A.L."/>
            <person name="Elliott B."/>
            <person name="Vasireddy S."/>
            <person name="Vasireddy R."/>
        </authorList>
    </citation>
    <scope>NUCLEOTIDE SEQUENCE [LARGE SCALE GENOMIC DNA]</scope>
    <source>
        <strain evidence="2">NE-TNMC-100812</strain>
    </source>
</reference>
<gene>
    <name evidence="1" type="ORF">BKN37_14515</name>
</gene>
<dbReference type="AlphaFoldDB" id="A0A1S1NGJ5"/>
<accession>A0A1S1NGJ5</accession>
<dbReference type="SUPFAM" id="SSF140453">
    <property type="entry name" value="EsxAB dimer-like"/>
    <property type="match status" value="1"/>
</dbReference>
<name>A0A1S1NGJ5_9MYCO</name>
<comment type="caution">
    <text evidence="1">The sequence shown here is derived from an EMBL/GenBank/DDBJ whole genome shotgun (WGS) entry which is preliminary data.</text>
</comment>